<name>A0A162ICE9_CORFA</name>
<reference evidence="3 4" key="1">
    <citation type="journal article" date="2016" name="Genome Biol. Evol.">
        <title>Divergent and convergent evolution of fungal pathogenicity.</title>
        <authorList>
            <person name="Shang Y."/>
            <person name="Xiao G."/>
            <person name="Zheng P."/>
            <person name="Cen K."/>
            <person name="Zhan S."/>
            <person name="Wang C."/>
        </authorList>
    </citation>
    <scope>NUCLEOTIDE SEQUENCE [LARGE SCALE GENOMIC DNA]</scope>
    <source>
        <strain evidence="3 4">ARSEF 2679</strain>
    </source>
</reference>
<dbReference type="InterPro" id="IPR021858">
    <property type="entry name" value="Fun_TF"/>
</dbReference>
<evidence type="ECO:0000256" key="1">
    <source>
        <dbReference type="ARBA" id="ARBA00023242"/>
    </source>
</evidence>
<keyword evidence="1" id="KW-0539">Nucleus</keyword>
<accession>A0A162ICE9</accession>
<evidence type="ECO:0008006" key="5">
    <source>
        <dbReference type="Google" id="ProtNLM"/>
    </source>
</evidence>
<keyword evidence="4" id="KW-1185">Reference proteome</keyword>
<dbReference type="OrthoDB" id="3469225at2759"/>
<dbReference type="Proteomes" id="UP000076744">
    <property type="component" value="Unassembled WGS sequence"/>
</dbReference>
<evidence type="ECO:0000256" key="2">
    <source>
        <dbReference type="SAM" id="MobiDB-lite"/>
    </source>
</evidence>
<proteinExistence type="predicted"/>
<gene>
    <name evidence="3" type="ORF">ISF_08046</name>
</gene>
<dbReference type="Pfam" id="PF11951">
    <property type="entry name" value="Fungal_trans_2"/>
    <property type="match status" value="1"/>
</dbReference>
<evidence type="ECO:0000313" key="4">
    <source>
        <dbReference type="Proteomes" id="UP000076744"/>
    </source>
</evidence>
<dbReference type="RefSeq" id="XP_018701135.1">
    <property type="nucleotide sequence ID" value="XM_018851649.1"/>
</dbReference>
<protein>
    <recommendedName>
        <fullName evidence="5">Tachykinin family protein</fullName>
    </recommendedName>
</protein>
<dbReference type="GeneID" id="30024338"/>
<sequence length="266" mass="29402">MADKSQAFEFISVSGKNIKGDAVTRKRVRSRAQADYRRKNPPPPRLALTHELDVGEWLQVVSRDAKKVGSGQLISQRAGRQRPTCDGVASPRPPPFDHGGADIFQLMGPEERKRAQVLWQHLYGGTCVVFKSMVEIGFLHLLRGSAALTQMLSTSAWHMNNEAGGAPSSAVEHARYSVMATRSLCHMLSEPSKRVTIETIVAILTFAAYANLTSDPELVNIHLDGLCHSLSYVGGLQAIDNLPVLRTMIFWFVTEEGLQDTWVHQV</sequence>
<dbReference type="AlphaFoldDB" id="A0A162ICE9"/>
<dbReference type="STRING" id="1081104.A0A162ICE9"/>
<comment type="caution">
    <text evidence="3">The sequence shown here is derived from an EMBL/GenBank/DDBJ whole genome shotgun (WGS) entry which is preliminary data.</text>
</comment>
<feature type="region of interest" description="Disordered" evidence="2">
    <location>
        <begin position="69"/>
        <end position="96"/>
    </location>
</feature>
<dbReference type="EMBL" id="AZHB01000026">
    <property type="protein sequence ID" value="OAA55125.1"/>
    <property type="molecule type" value="Genomic_DNA"/>
</dbReference>
<feature type="region of interest" description="Disordered" evidence="2">
    <location>
        <begin position="22"/>
        <end position="45"/>
    </location>
</feature>
<organism evidence="3 4">
    <name type="scientific">Cordyceps fumosorosea (strain ARSEF 2679)</name>
    <name type="common">Isaria fumosorosea</name>
    <dbReference type="NCBI Taxonomy" id="1081104"/>
    <lineage>
        <taxon>Eukaryota</taxon>
        <taxon>Fungi</taxon>
        <taxon>Dikarya</taxon>
        <taxon>Ascomycota</taxon>
        <taxon>Pezizomycotina</taxon>
        <taxon>Sordariomycetes</taxon>
        <taxon>Hypocreomycetidae</taxon>
        <taxon>Hypocreales</taxon>
        <taxon>Cordycipitaceae</taxon>
        <taxon>Cordyceps</taxon>
    </lineage>
</organism>
<evidence type="ECO:0000313" key="3">
    <source>
        <dbReference type="EMBL" id="OAA55125.1"/>
    </source>
</evidence>